<proteinExistence type="predicted"/>
<dbReference type="InterPro" id="IPR008906">
    <property type="entry name" value="HATC_C_dom"/>
</dbReference>
<feature type="domain" description="HAT C-terminal dimerisation" evidence="1">
    <location>
        <begin position="324"/>
        <end position="371"/>
    </location>
</feature>
<evidence type="ECO:0000313" key="3">
    <source>
        <dbReference type="Proteomes" id="UP000694700"/>
    </source>
</evidence>
<dbReference type="GO" id="GO:0046983">
    <property type="term" value="F:protein dimerization activity"/>
    <property type="evidence" value="ECO:0007669"/>
    <property type="project" value="InterPro"/>
</dbReference>
<dbReference type="PANTHER" id="PTHR46289:SF17">
    <property type="entry name" value="HAT C-TERMINAL DIMERISATION DOMAIN-CONTAINING PROTEIN"/>
    <property type="match status" value="1"/>
</dbReference>
<dbReference type="InterPro" id="IPR052958">
    <property type="entry name" value="IFN-induced_PKR_regulator"/>
</dbReference>
<dbReference type="SUPFAM" id="SSF53098">
    <property type="entry name" value="Ribonuclease H-like"/>
    <property type="match status" value="1"/>
</dbReference>
<dbReference type="AlphaFoldDB" id="A0A8C1TCK1"/>
<reference evidence="2" key="1">
    <citation type="submission" date="2025-08" db="UniProtKB">
        <authorList>
            <consortium name="Ensembl"/>
        </authorList>
    </citation>
    <scope>IDENTIFICATION</scope>
</reference>
<sequence>MSGHLSGVQAHIRKEQPLAIYVHCGPHCVNLVTQAACSTTPIVRDALQWTHELGCLFGQSGKFKTIFKSVAKSTSGSYITLKPLCPTRWTVRTPAIDAILGQYEAVLAALEEMASSNTSDTASRANGLHERFQKGTTVLGLFLAKEVMMGLEGLNTSLQGRGKTVGGMLSAVDCVKKHFQSQRTEEAFITVYTSATDLVTSLDIEPIKMPHLRKPQRRHAGPAEPYVPSTDQEYYRVQFFQVLDIVTTQLTKRFEQEGLQHLVKLEKVLLSGQIDDVVDLYPELQFQSLKVQLAMFTANYTYKTCSEVTEIMRNMVPEVRGLFSQVEALLRLLLVVPASSAEAERSFSALRRLKTWLRSSMSQTRLNSVAVCHVHRERMYNLDKKKLCQEFVQVTDRRMHVFGSF</sequence>
<dbReference type="InterPro" id="IPR012337">
    <property type="entry name" value="RNaseH-like_sf"/>
</dbReference>
<protein>
    <recommendedName>
        <fullName evidence="1">HAT C-terminal dimerisation domain-containing protein</fullName>
    </recommendedName>
</protein>
<name>A0A8C1TCK1_CYPCA</name>
<dbReference type="Ensembl" id="ENSCCRT00015021673.1">
    <property type="protein sequence ID" value="ENSCCRP00015020906.1"/>
    <property type="gene ID" value="ENSCCRG00015009051.1"/>
</dbReference>
<dbReference type="PANTHER" id="PTHR46289">
    <property type="entry name" value="52 KDA REPRESSOR OF THE INHIBITOR OF THE PROTEIN KINASE-LIKE PROTEIN-RELATED"/>
    <property type="match status" value="1"/>
</dbReference>
<dbReference type="Proteomes" id="UP000694700">
    <property type="component" value="Unplaced"/>
</dbReference>
<dbReference type="Pfam" id="PF05699">
    <property type="entry name" value="Dimer_Tnp_hAT"/>
    <property type="match status" value="1"/>
</dbReference>
<organism evidence="2 3">
    <name type="scientific">Cyprinus carpio</name>
    <name type="common">Common carp</name>
    <dbReference type="NCBI Taxonomy" id="7962"/>
    <lineage>
        <taxon>Eukaryota</taxon>
        <taxon>Metazoa</taxon>
        <taxon>Chordata</taxon>
        <taxon>Craniata</taxon>
        <taxon>Vertebrata</taxon>
        <taxon>Euteleostomi</taxon>
        <taxon>Actinopterygii</taxon>
        <taxon>Neopterygii</taxon>
        <taxon>Teleostei</taxon>
        <taxon>Ostariophysi</taxon>
        <taxon>Cypriniformes</taxon>
        <taxon>Cyprinidae</taxon>
        <taxon>Cyprininae</taxon>
        <taxon>Cyprinus</taxon>
    </lineage>
</organism>
<evidence type="ECO:0000313" key="2">
    <source>
        <dbReference type="Ensembl" id="ENSCCRP00015020906.1"/>
    </source>
</evidence>
<accession>A0A8C1TCK1</accession>
<evidence type="ECO:0000259" key="1">
    <source>
        <dbReference type="Pfam" id="PF05699"/>
    </source>
</evidence>